<name>A0A840UHD7_9FIRM</name>
<gene>
    <name evidence="1" type="ORF">HNR32_001567</name>
</gene>
<sequence>MLTPKELNDLLPILNVQYSLVNKLTQKVEDIEVAFSTNGETAIDIVSVQKELDAVLQDIDWLSEDDIVVAERETECIDAIYKQKQAQIKSHIKKIKFNTWDDYVAECYKYAIKNDIGKFIPYEMFLTKADLAMINNEAYSKQFEWDKWDYSFVGLAGIVAALTDIFIVAIPKDMTSGIYKGQKGSSVTKWLQSLRLPDNVQEWLENVAKVPYDNTGGPEHRMDTFGHDPILGFIFGIIDLVRGTSTSIKDGTIIIEKIGEGTNLLEAIVKQFLHLCSDVCTKRGLPVPFASIFKLLNVGSFKRANGKTATISQLTKWMYRNGYDLRHFITMSITPMSIEIILRMYTMLRYYAENDDIDFDIATVFELGNNPKYRSMLLSAHAIACAANAGKVYLRQGNPLAINYAEWLMLLKYLVPSVKYWLFDKAELEVKHLKSINDNIWNELLENSDSLLRKSKFENIELVTLGASEPQSII</sequence>
<evidence type="ECO:0000313" key="2">
    <source>
        <dbReference type="Proteomes" id="UP000559117"/>
    </source>
</evidence>
<evidence type="ECO:0000313" key="1">
    <source>
        <dbReference type="EMBL" id="MBB5336419.1"/>
    </source>
</evidence>
<proteinExistence type="predicted"/>
<keyword evidence="2" id="KW-1185">Reference proteome</keyword>
<organism evidence="1 2">
    <name type="scientific">Pectinatus brassicae</name>
    <dbReference type="NCBI Taxonomy" id="862415"/>
    <lineage>
        <taxon>Bacteria</taxon>
        <taxon>Bacillati</taxon>
        <taxon>Bacillota</taxon>
        <taxon>Negativicutes</taxon>
        <taxon>Selenomonadales</taxon>
        <taxon>Selenomonadaceae</taxon>
        <taxon>Pectinatus</taxon>
    </lineage>
</organism>
<dbReference type="AlphaFoldDB" id="A0A840UHD7"/>
<comment type="caution">
    <text evidence="1">The sequence shown here is derived from an EMBL/GenBank/DDBJ whole genome shotgun (WGS) entry which is preliminary data.</text>
</comment>
<protein>
    <submittedName>
        <fullName evidence="1">Uncharacterized protein</fullName>
    </submittedName>
</protein>
<dbReference type="Proteomes" id="UP000559117">
    <property type="component" value="Unassembled WGS sequence"/>
</dbReference>
<accession>A0A840UHD7</accession>
<dbReference type="EMBL" id="JACHFH010000017">
    <property type="protein sequence ID" value="MBB5336419.1"/>
    <property type="molecule type" value="Genomic_DNA"/>
</dbReference>
<dbReference type="RefSeq" id="WP_183861341.1">
    <property type="nucleotide sequence ID" value="NZ_JACHFH010000017.1"/>
</dbReference>
<reference evidence="1 2" key="1">
    <citation type="submission" date="2020-08" db="EMBL/GenBank/DDBJ databases">
        <title>Genomic Encyclopedia of Type Strains, Phase IV (KMG-IV): sequencing the most valuable type-strain genomes for metagenomic binning, comparative biology and taxonomic classification.</title>
        <authorList>
            <person name="Goeker M."/>
        </authorList>
    </citation>
    <scope>NUCLEOTIDE SEQUENCE [LARGE SCALE GENOMIC DNA]</scope>
    <source>
        <strain evidence="1 2">DSM 24661</strain>
    </source>
</reference>